<evidence type="ECO:0000256" key="4">
    <source>
        <dbReference type="ARBA" id="ARBA00022833"/>
    </source>
</evidence>
<dbReference type="STRING" id="670580.A0A1X6N2G8"/>
<comment type="cofactor">
    <cofactor evidence="1">
        <name>Zn(2+)</name>
        <dbReference type="ChEBI" id="CHEBI:29105"/>
    </cofactor>
</comment>
<evidence type="ECO:0000256" key="5">
    <source>
        <dbReference type="ARBA" id="ARBA00023002"/>
    </source>
</evidence>
<dbReference type="EMBL" id="KZ110596">
    <property type="protein sequence ID" value="OSX62666.1"/>
    <property type="molecule type" value="Genomic_DNA"/>
</dbReference>
<comment type="similarity">
    <text evidence="2">Belongs to the zinc-containing alcohol dehydrogenase family.</text>
</comment>
<proteinExistence type="inferred from homology"/>
<protein>
    <recommendedName>
        <fullName evidence="6">Enoyl reductase (ER) domain-containing protein</fullName>
    </recommendedName>
</protein>
<dbReference type="Gene3D" id="3.40.50.720">
    <property type="entry name" value="NAD(P)-binding Rossmann-like Domain"/>
    <property type="match status" value="1"/>
</dbReference>
<evidence type="ECO:0000256" key="1">
    <source>
        <dbReference type="ARBA" id="ARBA00001947"/>
    </source>
</evidence>
<dbReference type="InterPro" id="IPR011032">
    <property type="entry name" value="GroES-like_sf"/>
</dbReference>
<dbReference type="Pfam" id="PF08240">
    <property type="entry name" value="ADH_N"/>
    <property type="match status" value="1"/>
</dbReference>
<organism evidence="7 8">
    <name type="scientific">Postia placenta MAD-698-R-SB12</name>
    <dbReference type="NCBI Taxonomy" id="670580"/>
    <lineage>
        <taxon>Eukaryota</taxon>
        <taxon>Fungi</taxon>
        <taxon>Dikarya</taxon>
        <taxon>Basidiomycota</taxon>
        <taxon>Agaricomycotina</taxon>
        <taxon>Agaricomycetes</taxon>
        <taxon>Polyporales</taxon>
        <taxon>Adustoporiaceae</taxon>
        <taxon>Rhodonia</taxon>
    </lineage>
</organism>
<gene>
    <name evidence="7" type="ORF">POSPLADRAFT_1142012</name>
</gene>
<keyword evidence="8" id="KW-1185">Reference proteome</keyword>
<dbReference type="InterPro" id="IPR013149">
    <property type="entry name" value="ADH-like_C"/>
</dbReference>
<name>A0A1X6N2G8_9APHY</name>
<dbReference type="InterPro" id="IPR036291">
    <property type="entry name" value="NAD(P)-bd_dom_sf"/>
</dbReference>
<dbReference type="Pfam" id="PF00107">
    <property type="entry name" value="ADH_zinc_N"/>
    <property type="match status" value="1"/>
</dbReference>
<dbReference type="GeneID" id="36330321"/>
<evidence type="ECO:0000256" key="2">
    <source>
        <dbReference type="ARBA" id="ARBA00008072"/>
    </source>
</evidence>
<dbReference type="AlphaFoldDB" id="A0A1X6N2G8"/>
<dbReference type="InterPro" id="IPR013154">
    <property type="entry name" value="ADH-like_N"/>
</dbReference>
<dbReference type="SMART" id="SM00829">
    <property type="entry name" value="PKS_ER"/>
    <property type="match status" value="1"/>
</dbReference>
<dbReference type="Gene3D" id="3.90.180.10">
    <property type="entry name" value="Medium-chain alcohol dehydrogenases, catalytic domain"/>
    <property type="match status" value="1"/>
</dbReference>
<dbReference type="SUPFAM" id="SSF50129">
    <property type="entry name" value="GroES-like"/>
    <property type="match status" value="1"/>
</dbReference>
<evidence type="ECO:0000313" key="7">
    <source>
        <dbReference type="EMBL" id="OSX62666.1"/>
    </source>
</evidence>
<evidence type="ECO:0000256" key="3">
    <source>
        <dbReference type="ARBA" id="ARBA00022723"/>
    </source>
</evidence>
<accession>A0A1X6N2G8</accession>
<keyword evidence="4" id="KW-0862">Zinc</keyword>
<sequence>MSHPETYRAYAFLEKGGELKPIEVQWKDPEQGEIVVKVLACGVCASDEMAKYQILPGTAFPRIPGHEIVGDVAAIPPTETVWQIGQRVGAGWHGGHCSTCRRCRQGRFSLCAKKQTNGIARDGGFAEYVTLRTEAIAHVPDDIDPAEAAPLLCAGVTCFTSIRKMNAAPPDLIAVQGMGGVGHLAVQFTKAMGYRTVVLSTSPDKEKLAYELGVDAFIDSSAGVSHAQELKKMGGAQVVICTNPDPNAIESVQLGLTHGGQFMLIAVTERVNMHWGMLVEFQLSLDIGVAGTPIESEECFDFVKTHSIKVMTERFPLGKAQEAYERRNVARFRSVIVPSLGV</sequence>
<keyword evidence="3" id="KW-0479">Metal-binding</keyword>
<dbReference type="GO" id="GO:0046872">
    <property type="term" value="F:metal ion binding"/>
    <property type="evidence" value="ECO:0007669"/>
    <property type="project" value="UniProtKB-KW"/>
</dbReference>
<dbReference type="PANTHER" id="PTHR42940">
    <property type="entry name" value="ALCOHOL DEHYDROGENASE 1-RELATED"/>
    <property type="match status" value="1"/>
</dbReference>
<dbReference type="GO" id="GO:0005737">
    <property type="term" value="C:cytoplasm"/>
    <property type="evidence" value="ECO:0007669"/>
    <property type="project" value="TreeGrafter"/>
</dbReference>
<dbReference type="PANTHER" id="PTHR42940:SF7">
    <property type="entry name" value="ALCOHOL DEHYDROGENASE-LIKE N-TERMINAL DOMAIN-CONTAINING PROTEIN"/>
    <property type="match status" value="1"/>
</dbReference>
<dbReference type="RefSeq" id="XP_024339460.1">
    <property type="nucleotide sequence ID" value="XM_024485372.1"/>
</dbReference>
<dbReference type="SUPFAM" id="SSF51735">
    <property type="entry name" value="NAD(P)-binding Rossmann-fold domains"/>
    <property type="match status" value="1"/>
</dbReference>
<dbReference type="InterPro" id="IPR020843">
    <property type="entry name" value="ER"/>
</dbReference>
<dbReference type="OrthoDB" id="1560166at2759"/>
<keyword evidence="5" id="KW-0560">Oxidoreductase</keyword>
<reference evidence="7 8" key="1">
    <citation type="submission" date="2017-04" db="EMBL/GenBank/DDBJ databases">
        <title>Genome Sequence of the Model Brown-Rot Fungus Postia placenta SB12.</title>
        <authorList>
            <consortium name="DOE Joint Genome Institute"/>
            <person name="Gaskell J."/>
            <person name="Kersten P."/>
            <person name="Larrondo L.F."/>
            <person name="Canessa P."/>
            <person name="Martinez D."/>
            <person name="Hibbett D."/>
            <person name="Schmoll M."/>
            <person name="Kubicek C.P."/>
            <person name="Martinez A.T."/>
            <person name="Yadav J."/>
            <person name="Master E."/>
            <person name="Magnuson J.K."/>
            <person name="James T."/>
            <person name="Yaver D."/>
            <person name="Berka R."/>
            <person name="Labutti K."/>
            <person name="Lipzen A."/>
            <person name="Aerts A."/>
            <person name="Barry K."/>
            <person name="Henrissat B."/>
            <person name="Blanchette R."/>
            <person name="Grigoriev I."/>
            <person name="Cullen D."/>
        </authorList>
    </citation>
    <scope>NUCLEOTIDE SEQUENCE [LARGE SCALE GENOMIC DNA]</scope>
    <source>
        <strain evidence="7 8">MAD-698-R-SB12</strain>
    </source>
</reference>
<evidence type="ECO:0000259" key="6">
    <source>
        <dbReference type="SMART" id="SM00829"/>
    </source>
</evidence>
<evidence type="ECO:0000313" key="8">
    <source>
        <dbReference type="Proteomes" id="UP000194127"/>
    </source>
</evidence>
<dbReference type="GO" id="GO:0004022">
    <property type="term" value="F:alcohol dehydrogenase (NAD+) activity"/>
    <property type="evidence" value="ECO:0007669"/>
    <property type="project" value="TreeGrafter"/>
</dbReference>
<feature type="domain" description="Enoyl reductase (ER)" evidence="6">
    <location>
        <begin position="16"/>
        <end position="336"/>
    </location>
</feature>
<dbReference type="Proteomes" id="UP000194127">
    <property type="component" value="Unassembled WGS sequence"/>
</dbReference>